<dbReference type="Proteomes" id="UP000007148">
    <property type="component" value="Unassembled WGS sequence"/>
</dbReference>
<keyword evidence="2" id="KW-1133">Transmembrane helix</keyword>
<feature type="chain" id="PRO_5003469016" evidence="3">
    <location>
        <begin position="18"/>
        <end position="272"/>
    </location>
</feature>
<comment type="caution">
    <text evidence="4">The sequence shown here is derived from an EMBL/GenBank/DDBJ whole genome shotgun (WGS) entry which is preliminary data.</text>
</comment>
<keyword evidence="3" id="KW-0732">Signal</keyword>
<evidence type="ECO:0000256" key="2">
    <source>
        <dbReference type="SAM" id="Phobius"/>
    </source>
</evidence>
<evidence type="ECO:0000256" key="3">
    <source>
        <dbReference type="SAM" id="SignalP"/>
    </source>
</evidence>
<gene>
    <name evidence="4" type="ORF">PIIN_07327</name>
</gene>
<dbReference type="HOGENOM" id="CLU_924748_0_0_1"/>
<dbReference type="OrthoDB" id="3187057at2759"/>
<feature type="region of interest" description="Disordered" evidence="1">
    <location>
        <begin position="246"/>
        <end position="272"/>
    </location>
</feature>
<feature type="signal peptide" evidence="3">
    <location>
        <begin position="1"/>
        <end position="17"/>
    </location>
</feature>
<proteinExistence type="predicted"/>
<dbReference type="eggNOG" id="ENOG502SXBB">
    <property type="taxonomic scope" value="Eukaryota"/>
</dbReference>
<dbReference type="EMBL" id="CAFZ01000220">
    <property type="protein sequence ID" value="CCA73372.1"/>
    <property type="molecule type" value="Genomic_DNA"/>
</dbReference>
<reference evidence="4 5" key="1">
    <citation type="journal article" date="2011" name="PLoS Pathog.">
        <title>Endophytic Life Strategies Decoded by Genome and Transcriptome Analyses of the Mutualistic Root Symbiont Piriformospora indica.</title>
        <authorList>
            <person name="Zuccaro A."/>
            <person name="Lahrmann U."/>
            <person name="Guldener U."/>
            <person name="Langen G."/>
            <person name="Pfiffi S."/>
            <person name="Biedenkopf D."/>
            <person name="Wong P."/>
            <person name="Samans B."/>
            <person name="Grimm C."/>
            <person name="Basiewicz M."/>
            <person name="Murat C."/>
            <person name="Martin F."/>
            <person name="Kogel K.H."/>
        </authorList>
    </citation>
    <scope>NUCLEOTIDE SEQUENCE [LARGE SCALE GENOMIC DNA]</scope>
    <source>
        <strain evidence="4 5">DSM 11827</strain>
    </source>
</reference>
<dbReference type="AlphaFoldDB" id="G4TPX6"/>
<keyword evidence="5" id="KW-1185">Reference proteome</keyword>
<evidence type="ECO:0000313" key="4">
    <source>
        <dbReference type="EMBL" id="CCA73372.1"/>
    </source>
</evidence>
<keyword evidence="2" id="KW-0472">Membrane</keyword>
<dbReference type="InParanoid" id="G4TPX6"/>
<accession>G4TPX6</accession>
<protein>
    <submittedName>
        <fullName evidence="4">Uncharacterized protein</fullName>
    </submittedName>
</protein>
<evidence type="ECO:0000313" key="5">
    <source>
        <dbReference type="Proteomes" id="UP000007148"/>
    </source>
</evidence>
<name>G4TPX6_SERID</name>
<feature type="transmembrane region" description="Helical" evidence="2">
    <location>
        <begin position="216"/>
        <end position="237"/>
    </location>
</feature>
<organism evidence="4 5">
    <name type="scientific">Serendipita indica (strain DSM 11827)</name>
    <name type="common">Root endophyte fungus</name>
    <name type="synonym">Piriformospora indica</name>
    <dbReference type="NCBI Taxonomy" id="1109443"/>
    <lineage>
        <taxon>Eukaryota</taxon>
        <taxon>Fungi</taxon>
        <taxon>Dikarya</taxon>
        <taxon>Basidiomycota</taxon>
        <taxon>Agaricomycotina</taxon>
        <taxon>Agaricomycetes</taxon>
        <taxon>Sebacinales</taxon>
        <taxon>Serendipitaceae</taxon>
        <taxon>Serendipita</taxon>
    </lineage>
</organism>
<evidence type="ECO:0000256" key="1">
    <source>
        <dbReference type="SAM" id="MobiDB-lite"/>
    </source>
</evidence>
<sequence>MLILLTLITFLFSTTSAQVQRDGPVANVSGWDGLTYTAARWEPLCGSLTRTWPPGSNWNGCDAAMNGYSNDVRRTFGLYDRTGVLLERVGVGLGIPLCMCFSLGMIATNENLDICWGFESSGVVVANGLGGVLGSWRISGKALPRCTDANLGSLEAQWSRTAIMPSYTGSVLTFGPSTVTQLRTVTLTPTSQVVPEAGRVTGSGSQGQGSSSAMKLGLGIGISLGILALVVLIWLRLGKQKRITAGKHGDGIPASQRPSYRAPINTNPTWAY</sequence>
<keyword evidence="2" id="KW-0812">Transmembrane</keyword>